<reference evidence="3 4" key="1">
    <citation type="submission" date="2021-10" db="EMBL/GenBank/DDBJ databases">
        <title>Anaerobic single-cell dispensing facilitates the cultivation of human gut bacteria.</title>
        <authorList>
            <person name="Afrizal A."/>
        </authorList>
    </citation>
    <scope>NUCLEOTIDE SEQUENCE [LARGE SCALE GENOMIC DNA]</scope>
    <source>
        <strain evidence="3 4">CLA-AA-H232</strain>
    </source>
</reference>
<evidence type="ECO:0000313" key="3">
    <source>
        <dbReference type="EMBL" id="MCC2210659.1"/>
    </source>
</evidence>
<evidence type="ECO:0000259" key="2">
    <source>
        <dbReference type="Pfam" id="PF12010"/>
    </source>
</evidence>
<dbReference type="EMBL" id="JAJEQM010000009">
    <property type="protein sequence ID" value="MCC2210659.1"/>
    <property type="molecule type" value="Genomic_DNA"/>
</dbReference>
<feature type="domain" description="DUF3502" evidence="2">
    <location>
        <begin position="425"/>
        <end position="490"/>
    </location>
</feature>
<dbReference type="InterPro" id="IPR050490">
    <property type="entry name" value="Bact_solute-bd_prot1"/>
</dbReference>
<dbReference type="SUPFAM" id="SSF53850">
    <property type="entry name" value="Periplasmic binding protein-like II"/>
    <property type="match status" value="1"/>
</dbReference>
<dbReference type="PANTHER" id="PTHR43649">
    <property type="entry name" value="ARABINOSE-BINDING PROTEIN-RELATED"/>
    <property type="match status" value="1"/>
</dbReference>
<dbReference type="PROSITE" id="PS51257">
    <property type="entry name" value="PROKAR_LIPOPROTEIN"/>
    <property type="match status" value="1"/>
</dbReference>
<dbReference type="Gene3D" id="3.40.190.10">
    <property type="entry name" value="Periplasmic binding protein-like II"/>
    <property type="match status" value="2"/>
</dbReference>
<keyword evidence="4" id="KW-1185">Reference proteome</keyword>
<feature type="signal peptide" evidence="1">
    <location>
        <begin position="1"/>
        <end position="19"/>
    </location>
</feature>
<dbReference type="InterPro" id="IPR022627">
    <property type="entry name" value="DUF3502"/>
</dbReference>
<dbReference type="AlphaFoldDB" id="A0AAE3DYX0"/>
<protein>
    <submittedName>
        <fullName evidence="3">ABC transporter substrate-binding protein</fullName>
    </submittedName>
</protein>
<evidence type="ECO:0000256" key="1">
    <source>
        <dbReference type="SAM" id="SignalP"/>
    </source>
</evidence>
<accession>A0AAE3DYX0</accession>
<proteinExistence type="predicted"/>
<gene>
    <name evidence="3" type="ORF">LKE05_07635</name>
</gene>
<feature type="chain" id="PRO_5042165809" evidence="1">
    <location>
        <begin position="20"/>
        <end position="495"/>
    </location>
</feature>
<name>A0AAE3DYX0_9FIRM</name>
<organism evidence="3 4">
    <name type="scientific">Hominilimicola fabiformis</name>
    <dbReference type="NCBI Taxonomy" id="2885356"/>
    <lineage>
        <taxon>Bacteria</taxon>
        <taxon>Bacillati</taxon>
        <taxon>Bacillota</taxon>
        <taxon>Clostridia</taxon>
        <taxon>Eubacteriales</taxon>
        <taxon>Oscillospiraceae</taxon>
        <taxon>Hominilimicola</taxon>
    </lineage>
</organism>
<dbReference type="InterPro" id="IPR006059">
    <property type="entry name" value="SBP"/>
</dbReference>
<dbReference type="Pfam" id="PF12010">
    <property type="entry name" value="DUF3502"/>
    <property type="match status" value="1"/>
</dbReference>
<dbReference type="Proteomes" id="UP001198242">
    <property type="component" value="Unassembled WGS sequence"/>
</dbReference>
<dbReference type="PANTHER" id="PTHR43649:SF17">
    <property type="entry name" value="ABC TRANSPORTER SOLUTE BINDING PROTEIN-SUGAR TRANSPORT"/>
    <property type="match status" value="1"/>
</dbReference>
<keyword evidence="1" id="KW-0732">Signal</keyword>
<dbReference type="RefSeq" id="WP_308456438.1">
    <property type="nucleotide sequence ID" value="NZ_JAJEQM010000009.1"/>
</dbReference>
<evidence type="ECO:0000313" key="4">
    <source>
        <dbReference type="Proteomes" id="UP001198242"/>
    </source>
</evidence>
<dbReference type="Pfam" id="PF01547">
    <property type="entry name" value="SBP_bac_1"/>
    <property type="match status" value="1"/>
</dbReference>
<comment type="caution">
    <text evidence="3">The sequence shown here is derived from an EMBL/GenBank/DDBJ whole genome shotgun (WGS) entry which is preliminary data.</text>
</comment>
<sequence>MRKKIAALLAMLMLGGVLTGCGGGNKVATGGEDPNVVPEDTYEINWYMQGMPQEDVASVEAAVNDYLKDKINATLKMHRLESNQYSKQLNTMIAAGEYFDIAWTTPGVLTYTANARNGAWLALDDYIDTYIPKTIEQLGEIADNARVDGKLYAIPTYKEMADSRGWTYRKDIAEKYNINMDNIKTFDELLPVLKMIKENEPNMQYPIDWGSDRTPEALMKYEEIAGTAVIFYDTDKYDGKVVNLVETPEYLEACKWANKLYNEGLVKKDIMTATDFEQRLKDGKTFCYVDFLKPGKAKETSAKFDFELDQSTVSDIWQDNGAGTGSMLAVSRTSKNPERVLRFLELLNTDATLSNLINYGIEGKHYTKIDDNTITIPDDTSYTLQGYQWMQGNVFLNYLTEGESPDKVEALKAFNAEAKKPIDYGFKFDNTAVEAEIAACQTVKSEYRKQVIMGSMDPEPIMKEYAAKLKAAGIDKIIEEAQKQYDEFLANKNKQ</sequence>